<accession>A0A0U3AIY7</accession>
<reference evidence="15 16" key="1">
    <citation type="submission" date="2015-12" db="EMBL/GenBank/DDBJ databases">
        <title>Complete genome of Lacimicrobium alkaliphilum KCTC 32984.</title>
        <authorList>
            <person name="Kim S.-G."/>
            <person name="Lee Y.-J."/>
        </authorList>
    </citation>
    <scope>NUCLEOTIDE SEQUENCE [LARGE SCALE GENOMIC DNA]</scope>
    <source>
        <strain evidence="15 16">YelD216</strain>
    </source>
</reference>
<dbReference type="EMBL" id="CP013650">
    <property type="protein sequence ID" value="ALS97954.1"/>
    <property type="molecule type" value="Genomic_DNA"/>
</dbReference>
<evidence type="ECO:0000313" key="16">
    <source>
        <dbReference type="Proteomes" id="UP000068447"/>
    </source>
</evidence>
<comment type="pathway">
    <text evidence="13 14">Carbohydrate degradation; glycolysis; D-glyceraldehyde 3-phosphate from glycerone phosphate: step 1/1.</text>
</comment>
<dbReference type="GO" id="GO:0006094">
    <property type="term" value="P:gluconeogenesis"/>
    <property type="evidence" value="ECO:0007669"/>
    <property type="project" value="UniProtKB-UniRule"/>
</dbReference>
<sequence length="250" mass="26893">MANVNNNRRPIVAGNWKMNGNLTLVGTMQERINRARPDNVDIVVCPPAVYINEFDTTAILTGGQDISVFEAGAHTGDISAVMLKELGCQFVIVGHSERRTDHGESNELVAQKTRAALEQQLTPIVCVGEPLEIREAGQVFDYVAEQLDAVTDTIGAERLSELVIAYEPVWAIGTGKSATPEQAQEVHRFIREHLAKADKEAAQGIRILYGGSVNAANARALFAQADVDGGLIGGASLKQDEFLAICQAAN</sequence>
<keyword evidence="11 13" id="KW-0413">Isomerase</keyword>
<dbReference type="STRING" id="1526571.AT746_06525"/>
<dbReference type="Gene3D" id="3.20.20.70">
    <property type="entry name" value="Aldolase class I"/>
    <property type="match status" value="1"/>
</dbReference>
<dbReference type="UniPathway" id="UPA00138"/>
<dbReference type="InterPro" id="IPR035990">
    <property type="entry name" value="TIM_sf"/>
</dbReference>
<comment type="similarity">
    <text evidence="4 13 14">Belongs to the triosephosphate isomerase family.</text>
</comment>
<feature type="binding site" evidence="13">
    <location>
        <position position="173"/>
    </location>
    <ligand>
        <name>substrate</name>
    </ligand>
</feature>
<gene>
    <name evidence="13" type="primary">tpiA</name>
    <name evidence="15" type="ORF">AT746_06525</name>
</gene>
<feature type="active site" description="Electrophile" evidence="13">
    <location>
        <position position="95"/>
    </location>
</feature>
<comment type="subunit">
    <text evidence="5 13 14">Homodimer.</text>
</comment>
<feature type="active site" description="Proton acceptor" evidence="13">
    <location>
        <position position="167"/>
    </location>
</feature>
<dbReference type="SUPFAM" id="SSF51351">
    <property type="entry name" value="Triosephosphate isomerase (TIM)"/>
    <property type="match status" value="1"/>
</dbReference>
<dbReference type="PROSITE" id="PS51440">
    <property type="entry name" value="TIM_2"/>
    <property type="match status" value="1"/>
</dbReference>
<dbReference type="KEGG" id="lal:AT746_06525"/>
<dbReference type="Proteomes" id="UP000068447">
    <property type="component" value="Chromosome"/>
</dbReference>
<evidence type="ECO:0000256" key="3">
    <source>
        <dbReference type="ARBA" id="ARBA00004939"/>
    </source>
</evidence>
<dbReference type="PANTHER" id="PTHR21139">
    <property type="entry name" value="TRIOSEPHOSPHATE ISOMERASE"/>
    <property type="match status" value="1"/>
</dbReference>
<dbReference type="InterPro" id="IPR013785">
    <property type="entry name" value="Aldolase_TIM"/>
</dbReference>
<feature type="binding site" evidence="13">
    <location>
        <begin position="15"/>
        <end position="17"/>
    </location>
    <ligand>
        <name>substrate</name>
    </ligand>
</feature>
<evidence type="ECO:0000256" key="13">
    <source>
        <dbReference type="HAMAP-Rule" id="MF_00147"/>
    </source>
</evidence>
<dbReference type="Pfam" id="PF00121">
    <property type="entry name" value="TIM"/>
    <property type="match status" value="1"/>
</dbReference>
<dbReference type="CDD" id="cd00311">
    <property type="entry name" value="TIM"/>
    <property type="match status" value="1"/>
</dbReference>
<dbReference type="AlphaFoldDB" id="A0A0U3AIY7"/>
<feature type="binding site" evidence="13">
    <location>
        <begin position="233"/>
        <end position="234"/>
    </location>
    <ligand>
        <name>substrate</name>
    </ligand>
</feature>
<dbReference type="RefSeq" id="WP_062478052.1">
    <property type="nucleotide sequence ID" value="NZ_CP013650.1"/>
</dbReference>
<comment type="pathway">
    <text evidence="2 13 14">Carbohydrate biosynthesis; gluconeogenesis.</text>
</comment>
<dbReference type="UniPathway" id="UPA00109">
    <property type="reaction ID" value="UER00189"/>
</dbReference>
<evidence type="ECO:0000256" key="11">
    <source>
        <dbReference type="ARBA" id="ARBA00023235"/>
    </source>
</evidence>
<comment type="catalytic activity">
    <reaction evidence="1 13 14">
        <text>D-glyceraldehyde 3-phosphate = dihydroxyacetone phosphate</text>
        <dbReference type="Rhea" id="RHEA:18585"/>
        <dbReference type="ChEBI" id="CHEBI:57642"/>
        <dbReference type="ChEBI" id="CHEBI:59776"/>
        <dbReference type="EC" id="5.3.1.1"/>
    </reaction>
</comment>
<protein>
    <recommendedName>
        <fullName evidence="7 13">Triosephosphate isomerase</fullName>
        <shortName evidence="13">TIM</shortName>
        <shortName evidence="13">TPI</shortName>
        <ecNumber evidence="6 13">5.3.1.1</ecNumber>
    </recommendedName>
    <alternativeName>
        <fullName evidence="13">Triose-phosphate isomerase</fullName>
    </alternativeName>
</protein>
<comment type="pathway">
    <text evidence="3">Carbohydrate metabolism; erythritol degradation.</text>
</comment>
<dbReference type="GO" id="GO:0005829">
    <property type="term" value="C:cytosol"/>
    <property type="evidence" value="ECO:0007669"/>
    <property type="project" value="TreeGrafter"/>
</dbReference>
<feature type="binding site" evidence="13">
    <location>
        <position position="212"/>
    </location>
    <ligand>
        <name>substrate</name>
    </ligand>
</feature>
<dbReference type="GO" id="GO:0004807">
    <property type="term" value="F:triose-phosphate isomerase activity"/>
    <property type="evidence" value="ECO:0007669"/>
    <property type="project" value="UniProtKB-UniRule"/>
</dbReference>
<evidence type="ECO:0000256" key="5">
    <source>
        <dbReference type="ARBA" id="ARBA00011738"/>
    </source>
</evidence>
<evidence type="ECO:0000256" key="7">
    <source>
        <dbReference type="ARBA" id="ARBA00019397"/>
    </source>
</evidence>
<comment type="function">
    <text evidence="12 13">Involved in the gluconeogenesis. Catalyzes stereospecifically the conversion of dihydroxyacetone phosphate (DHAP) to D-glyceraldehyde-3-phosphate (G3P).</text>
</comment>
<dbReference type="InterPro" id="IPR022896">
    <property type="entry name" value="TrioseP_Isoase_bac/euk"/>
</dbReference>
<dbReference type="EC" id="5.3.1.1" evidence="6 13"/>
<dbReference type="GO" id="GO:0019563">
    <property type="term" value="P:glycerol catabolic process"/>
    <property type="evidence" value="ECO:0007669"/>
    <property type="project" value="TreeGrafter"/>
</dbReference>
<dbReference type="NCBIfam" id="TIGR00419">
    <property type="entry name" value="tim"/>
    <property type="match status" value="1"/>
</dbReference>
<comment type="subcellular location">
    <subcellularLocation>
        <location evidence="13 14">Cytoplasm</location>
    </subcellularLocation>
</comment>
<dbReference type="InterPro" id="IPR000652">
    <property type="entry name" value="Triosephosphate_isomerase"/>
</dbReference>
<evidence type="ECO:0000313" key="15">
    <source>
        <dbReference type="EMBL" id="ALS97954.1"/>
    </source>
</evidence>
<dbReference type="PROSITE" id="PS00171">
    <property type="entry name" value="TIM_1"/>
    <property type="match status" value="1"/>
</dbReference>
<evidence type="ECO:0000256" key="4">
    <source>
        <dbReference type="ARBA" id="ARBA00007422"/>
    </source>
</evidence>
<dbReference type="PANTHER" id="PTHR21139:SF42">
    <property type="entry name" value="TRIOSEPHOSPHATE ISOMERASE"/>
    <property type="match status" value="1"/>
</dbReference>
<evidence type="ECO:0000256" key="2">
    <source>
        <dbReference type="ARBA" id="ARBA00004742"/>
    </source>
</evidence>
<evidence type="ECO:0000256" key="1">
    <source>
        <dbReference type="ARBA" id="ARBA00000474"/>
    </source>
</evidence>
<organism evidence="15 16">
    <name type="scientific">Lacimicrobium alkaliphilum</name>
    <dbReference type="NCBI Taxonomy" id="1526571"/>
    <lineage>
        <taxon>Bacteria</taxon>
        <taxon>Pseudomonadati</taxon>
        <taxon>Pseudomonadota</taxon>
        <taxon>Gammaproteobacteria</taxon>
        <taxon>Alteromonadales</taxon>
        <taxon>Alteromonadaceae</taxon>
        <taxon>Lacimicrobium</taxon>
    </lineage>
</organism>
<dbReference type="GO" id="GO:0006096">
    <property type="term" value="P:glycolytic process"/>
    <property type="evidence" value="ECO:0007669"/>
    <property type="project" value="UniProtKB-UniRule"/>
</dbReference>
<evidence type="ECO:0000256" key="8">
    <source>
        <dbReference type="ARBA" id="ARBA00022432"/>
    </source>
</evidence>
<proteinExistence type="inferred from homology"/>
<name>A0A0U3AIY7_9ALTE</name>
<keyword evidence="9 13" id="KW-0963">Cytoplasm</keyword>
<evidence type="ECO:0000256" key="12">
    <source>
        <dbReference type="ARBA" id="ARBA00055680"/>
    </source>
</evidence>
<dbReference type="OrthoDB" id="9809429at2"/>
<dbReference type="InterPro" id="IPR020861">
    <property type="entry name" value="Triosephosphate_isomerase_AS"/>
</dbReference>
<dbReference type="GO" id="GO:0046166">
    <property type="term" value="P:glyceraldehyde-3-phosphate biosynthetic process"/>
    <property type="evidence" value="ECO:0007669"/>
    <property type="project" value="TreeGrafter"/>
</dbReference>
<evidence type="ECO:0000256" key="10">
    <source>
        <dbReference type="ARBA" id="ARBA00023152"/>
    </source>
</evidence>
<dbReference type="FunFam" id="3.20.20.70:FF:000020">
    <property type="entry name" value="Triosephosphate isomerase"/>
    <property type="match status" value="1"/>
</dbReference>
<evidence type="ECO:0000256" key="6">
    <source>
        <dbReference type="ARBA" id="ARBA00011940"/>
    </source>
</evidence>
<keyword evidence="10 13" id="KW-0324">Glycolysis</keyword>
<evidence type="ECO:0000256" key="9">
    <source>
        <dbReference type="ARBA" id="ARBA00022490"/>
    </source>
</evidence>
<keyword evidence="16" id="KW-1185">Reference proteome</keyword>
<keyword evidence="8 13" id="KW-0312">Gluconeogenesis</keyword>
<dbReference type="HAMAP" id="MF_00147_B">
    <property type="entry name" value="TIM_B"/>
    <property type="match status" value="1"/>
</dbReference>
<evidence type="ECO:0000256" key="14">
    <source>
        <dbReference type="RuleBase" id="RU363013"/>
    </source>
</evidence>